<sequence length="184" mass="20967">MKHWISQIDQTTDAFQKHFGALSVEELNWKPNPETWSIAQNIDHLIVINSTYFPVISNLKSGNYKLPFMAKFGFMVSFFGKTILNASKPDRKKKMKTFPIWEPAKSYISPDILARFSKHQSELKQAIEASEDLIKIGSIISSPANKNIVYKLETAFDIIVVHEQRHLEQSKDVLSLLGKMATAN</sequence>
<dbReference type="RefSeq" id="WP_346756579.1">
    <property type="nucleotide sequence ID" value="NZ_JAUJEB010000001.1"/>
</dbReference>
<dbReference type="Proteomes" id="UP001172083">
    <property type="component" value="Unassembled WGS sequence"/>
</dbReference>
<evidence type="ECO:0000313" key="3">
    <source>
        <dbReference type="Proteomes" id="UP001172083"/>
    </source>
</evidence>
<feature type="domain" description="DinB-like" evidence="1">
    <location>
        <begin position="7"/>
        <end position="169"/>
    </location>
</feature>
<dbReference type="InterPro" id="IPR024775">
    <property type="entry name" value="DinB-like"/>
</dbReference>
<keyword evidence="3" id="KW-1185">Reference proteome</keyword>
<protein>
    <submittedName>
        <fullName evidence="2">DinB family protein</fullName>
    </submittedName>
</protein>
<proteinExistence type="predicted"/>
<dbReference type="Pfam" id="PF12867">
    <property type="entry name" value="DinB_2"/>
    <property type="match status" value="1"/>
</dbReference>
<dbReference type="InterPro" id="IPR034660">
    <property type="entry name" value="DinB/YfiT-like"/>
</dbReference>
<comment type="caution">
    <text evidence="2">The sequence shown here is derived from an EMBL/GenBank/DDBJ whole genome shotgun (WGS) entry which is preliminary data.</text>
</comment>
<evidence type="ECO:0000313" key="2">
    <source>
        <dbReference type="EMBL" id="MDN5211244.1"/>
    </source>
</evidence>
<dbReference type="EMBL" id="JAUJEB010000001">
    <property type="protein sequence ID" value="MDN5211244.1"/>
    <property type="molecule type" value="Genomic_DNA"/>
</dbReference>
<gene>
    <name evidence="2" type="ORF">QQ020_04255</name>
</gene>
<accession>A0ABT8L0L7</accession>
<reference evidence="2" key="1">
    <citation type="submission" date="2023-06" db="EMBL/GenBank/DDBJ databases">
        <title>Genomic of Agaribacillus aureum.</title>
        <authorList>
            <person name="Wang G."/>
        </authorList>
    </citation>
    <scope>NUCLEOTIDE SEQUENCE</scope>
    <source>
        <strain evidence="2">BMA12</strain>
    </source>
</reference>
<name>A0ABT8L0L7_9BACT</name>
<dbReference type="Gene3D" id="1.20.120.450">
    <property type="entry name" value="dinb family like domain"/>
    <property type="match status" value="1"/>
</dbReference>
<organism evidence="2 3">
    <name type="scientific">Agaribacillus aureus</name>
    <dbReference type="NCBI Taxonomy" id="3051825"/>
    <lineage>
        <taxon>Bacteria</taxon>
        <taxon>Pseudomonadati</taxon>
        <taxon>Bacteroidota</taxon>
        <taxon>Cytophagia</taxon>
        <taxon>Cytophagales</taxon>
        <taxon>Splendidivirgaceae</taxon>
        <taxon>Agaribacillus</taxon>
    </lineage>
</organism>
<evidence type="ECO:0000259" key="1">
    <source>
        <dbReference type="Pfam" id="PF12867"/>
    </source>
</evidence>
<dbReference type="SUPFAM" id="SSF109854">
    <property type="entry name" value="DinB/YfiT-like putative metalloenzymes"/>
    <property type="match status" value="1"/>
</dbReference>